<sequence>MVGENGDEEEAMKRKQSTGGRVDGVMDTSGQGWVGTFLQLENFDPETVSEDYEEAVEDEVEEKIAFSRLFKFTAPPMF</sequence>
<feature type="compositionally biased region" description="Acidic residues" evidence="1">
    <location>
        <begin position="1"/>
        <end position="10"/>
    </location>
</feature>
<reference evidence="2 3" key="1">
    <citation type="journal article" date="2023" name="Nucleic Acids Res.">
        <title>The hologenome of Daphnia magna reveals possible DNA methylation and microbiome-mediated evolution of the host genome.</title>
        <authorList>
            <person name="Chaturvedi A."/>
            <person name="Li X."/>
            <person name="Dhandapani V."/>
            <person name="Marshall H."/>
            <person name="Kissane S."/>
            <person name="Cuenca-Cambronero M."/>
            <person name="Asole G."/>
            <person name="Calvet F."/>
            <person name="Ruiz-Romero M."/>
            <person name="Marangio P."/>
            <person name="Guigo R."/>
            <person name="Rago D."/>
            <person name="Mirbahai L."/>
            <person name="Eastwood N."/>
            <person name="Colbourne J.K."/>
            <person name="Zhou J."/>
            <person name="Mallon E."/>
            <person name="Orsini L."/>
        </authorList>
    </citation>
    <scope>NUCLEOTIDE SEQUENCE [LARGE SCALE GENOMIC DNA]</scope>
    <source>
        <strain evidence="2">LRV0_1</strain>
    </source>
</reference>
<keyword evidence="3" id="KW-1185">Reference proteome</keyword>
<name>A0ABR0AH03_9CRUS</name>
<organism evidence="2 3">
    <name type="scientific">Daphnia magna</name>
    <dbReference type="NCBI Taxonomy" id="35525"/>
    <lineage>
        <taxon>Eukaryota</taxon>
        <taxon>Metazoa</taxon>
        <taxon>Ecdysozoa</taxon>
        <taxon>Arthropoda</taxon>
        <taxon>Crustacea</taxon>
        <taxon>Branchiopoda</taxon>
        <taxon>Diplostraca</taxon>
        <taxon>Cladocera</taxon>
        <taxon>Anomopoda</taxon>
        <taxon>Daphniidae</taxon>
        <taxon>Daphnia</taxon>
    </lineage>
</organism>
<feature type="region of interest" description="Disordered" evidence="1">
    <location>
        <begin position="1"/>
        <end position="26"/>
    </location>
</feature>
<dbReference type="EMBL" id="JAOYFB010000037">
    <property type="protein sequence ID" value="KAK4024391.1"/>
    <property type="molecule type" value="Genomic_DNA"/>
</dbReference>
<proteinExistence type="predicted"/>
<evidence type="ECO:0000313" key="3">
    <source>
        <dbReference type="Proteomes" id="UP001234178"/>
    </source>
</evidence>
<comment type="caution">
    <text evidence="2">The sequence shown here is derived from an EMBL/GenBank/DDBJ whole genome shotgun (WGS) entry which is preliminary data.</text>
</comment>
<protein>
    <submittedName>
        <fullName evidence="2">Uncharacterized protein</fullName>
    </submittedName>
</protein>
<dbReference type="Proteomes" id="UP001234178">
    <property type="component" value="Unassembled WGS sequence"/>
</dbReference>
<accession>A0ABR0AH03</accession>
<evidence type="ECO:0000256" key="1">
    <source>
        <dbReference type="SAM" id="MobiDB-lite"/>
    </source>
</evidence>
<gene>
    <name evidence="2" type="ORF">OUZ56_009813</name>
</gene>
<evidence type="ECO:0000313" key="2">
    <source>
        <dbReference type="EMBL" id="KAK4024391.1"/>
    </source>
</evidence>